<dbReference type="RefSeq" id="WP_091473083.1">
    <property type="nucleotide sequence ID" value="NZ_FOIT01000001.1"/>
</dbReference>
<keyword evidence="10" id="KW-0067">ATP-binding</keyword>
<evidence type="ECO:0000256" key="2">
    <source>
        <dbReference type="ARBA" id="ARBA00004651"/>
    </source>
</evidence>
<evidence type="ECO:0000256" key="1">
    <source>
        <dbReference type="ARBA" id="ARBA00000085"/>
    </source>
</evidence>
<sequence length="297" mass="34499">MIYIIIVLFALLVASSIYMIYYKRQIKNISEQLNFVLEHQSFKFIQTDIRPKEIMNLVANCNTLLESSRELDRNYLERNEVINQTIVSLSHDIRTPLTSLDGYLQLASRQSSDNEYITMASSRVKQLNKVVDELFLYTKLQNPDYELDLETIDISPFITRELFEFHNDFQKISTEPIINLPDKKIMVSINTHALERVINNVIKNYFDHGQDELEIQHHTEDREVTITFKNAIVPGAEINSKDLFTKFYKTDRSRSDQTSGLGLSIIESLMTKMNGKVNATVENGMFSIHLTFKRLDT</sequence>
<evidence type="ECO:0000256" key="8">
    <source>
        <dbReference type="ARBA" id="ARBA00022741"/>
    </source>
</evidence>
<keyword evidence="7" id="KW-0812">Transmembrane</keyword>
<name>A0A662Z410_9STAP</name>
<dbReference type="GO" id="GO:0005524">
    <property type="term" value="F:ATP binding"/>
    <property type="evidence" value="ECO:0007669"/>
    <property type="project" value="UniProtKB-KW"/>
</dbReference>
<keyword evidence="16" id="KW-1185">Reference proteome</keyword>
<comment type="subcellular location">
    <subcellularLocation>
        <location evidence="2">Cell membrane</location>
        <topology evidence="2">Multi-pass membrane protein</topology>
    </subcellularLocation>
</comment>
<dbReference type="InterPro" id="IPR008358">
    <property type="entry name" value="Sig_transdc_His_kin/Pase_MprB"/>
</dbReference>
<evidence type="ECO:0000313" key="15">
    <source>
        <dbReference type="EMBL" id="SEV82379.1"/>
    </source>
</evidence>
<evidence type="ECO:0000256" key="3">
    <source>
        <dbReference type="ARBA" id="ARBA00012438"/>
    </source>
</evidence>
<evidence type="ECO:0000256" key="7">
    <source>
        <dbReference type="ARBA" id="ARBA00022692"/>
    </source>
</evidence>
<dbReference type="Gene3D" id="3.30.565.10">
    <property type="entry name" value="Histidine kinase-like ATPase, C-terminal domain"/>
    <property type="match status" value="1"/>
</dbReference>
<evidence type="ECO:0000256" key="9">
    <source>
        <dbReference type="ARBA" id="ARBA00022777"/>
    </source>
</evidence>
<dbReference type="AlphaFoldDB" id="A0A662Z410"/>
<dbReference type="EMBL" id="FOIT01000001">
    <property type="protein sequence ID" value="SEV82379.1"/>
    <property type="molecule type" value="Genomic_DNA"/>
</dbReference>
<dbReference type="Gene3D" id="1.10.287.130">
    <property type="match status" value="1"/>
</dbReference>
<dbReference type="InterPro" id="IPR005467">
    <property type="entry name" value="His_kinase_dom"/>
</dbReference>
<dbReference type="SUPFAM" id="SSF55874">
    <property type="entry name" value="ATPase domain of HSP90 chaperone/DNA topoisomerase II/histidine kinase"/>
    <property type="match status" value="1"/>
</dbReference>
<reference evidence="15 16" key="1">
    <citation type="submission" date="2016-10" db="EMBL/GenBank/DDBJ databases">
        <authorList>
            <person name="Varghese N."/>
            <person name="Submissions S."/>
        </authorList>
    </citation>
    <scope>NUCLEOTIDE SEQUENCE [LARGE SCALE GENOMIC DNA]</scope>
    <source>
        <strain evidence="15 16">IBRC-M10081</strain>
    </source>
</reference>
<dbReference type="SUPFAM" id="SSF47384">
    <property type="entry name" value="Homodimeric domain of signal transducing histidine kinase"/>
    <property type="match status" value="1"/>
</dbReference>
<dbReference type="InterPro" id="IPR036097">
    <property type="entry name" value="HisK_dim/P_sf"/>
</dbReference>
<dbReference type="Pfam" id="PF02518">
    <property type="entry name" value="HATPase_c"/>
    <property type="match status" value="1"/>
</dbReference>
<protein>
    <recommendedName>
        <fullName evidence="3">histidine kinase</fullName>
        <ecNumber evidence="3">2.7.13.3</ecNumber>
    </recommendedName>
</protein>
<keyword evidence="11" id="KW-1133">Transmembrane helix</keyword>
<evidence type="ECO:0000313" key="16">
    <source>
        <dbReference type="Proteomes" id="UP000243605"/>
    </source>
</evidence>
<dbReference type="InterPro" id="IPR003594">
    <property type="entry name" value="HATPase_dom"/>
</dbReference>
<proteinExistence type="predicted"/>
<keyword evidence="9 15" id="KW-0418">Kinase</keyword>
<keyword evidence="8" id="KW-0547">Nucleotide-binding</keyword>
<dbReference type="CDD" id="cd00082">
    <property type="entry name" value="HisKA"/>
    <property type="match status" value="1"/>
</dbReference>
<keyword evidence="4" id="KW-1003">Cell membrane</keyword>
<evidence type="ECO:0000256" key="12">
    <source>
        <dbReference type="ARBA" id="ARBA00023012"/>
    </source>
</evidence>
<evidence type="ECO:0000256" key="6">
    <source>
        <dbReference type="ARBA" id="ARBA00022679"/>
    </source>
</evidence>
<dbReference type="SMART" id="SM00388">
    <property type="entry name" value="HisKA"/>
    <property type="match status" value="1"/>
</dbReference>
<dbReference type="GO" id="GO:0005886">
    <property type="term" value="C:plasma membrane"/>
    <property type="evidence" value="ECO:0007669"/>
    <property type="project" value="UniProtKB-SubCell"/>
</dbReference>
<dbReference type="EC" id="2.7.13.3" evidence="3"/>
<feature type="domain" description="Histidine kinase" evidence="14">
    <location>
        <begin position="88"/>
        <end position="296"/>
    </location>
</feature>
<evidence type="ECO:0000256" key="13">
    <source>
        <dbReference type="ARBA" id="ARBA00023136"/>
    </source>
</evidence>
<dbReference type="OrthoDB" id="9792991at2"/>
<evidence type="ECO:0000256" key="5">
    <source>
        <dbReference type="ARBA" id="ARBA00022553"/>
    </source>
</evidence>
<keyword evidence="12" id="KW-0902">Two-component regulatory system</keyword>
<dbReference type="InterPro" id="IPR003661">
    <property type="entry name" value="HisK_dim/P_dom"/>
</dbReference>
<organism evidence="15 16">
    <name type="scientific">Aliicoccus persicus</name>
    <dbReference type="NCBI Taxonomy" id="930138"/>
    <lineage>
        <taxon>Bacteria</taxon>
        <taxon>Bacillati</taxon>
        <taxon>Bacillota</taxon>
        <taxon>Bacilli</taxon>
        <taxon>Bacillales</taxon>
        <taxon>Staphylococcaceae</taxon>
        <taxon>Aliicoccus</taxon>
    </lineage>
</organism>
<comment type="catalytic activity">
    <reaction evidence="1">
        <text>ATP + protein L-histidine = ADP + protein N-phospho-L-histidine.</text>
        <dbReference type="EC" id="2.7.13.3"/>
    </reaction>
</comment>
<evidence type="ECO:0000256" key="11">
    <source>
        <dbReference type="ARBA" id="ARBA00022989"/>
    </source>
</evidence>
<dbReference type="PANTHER" id="PTHR45528:SF1">
    <property type="entry name" value="SENSOR HISTIDINE KINASE CPXA"/>
    <property type="match status" value="1"/>
</dbReference>
<dbReference type="InterPro" id="IPR050398">
    <property type="entry name" value="HssS/ArlS-like"/>
</dbReference>
<keyword evidence="5" id="KW-0597">Phosphoprotein</keyword>
<evidence type="ECO:0000256" key="4">
    <source>
        <dbReference type="ARBA" id="ARBA00022475"/>
    </source>
</evidence>
<dbReference type="Pfam" id="PF00512">
    <property type="entry name" value="HisKA"/>
    <property type="match status" value="1"/>
</dbReference>
<dbReference type="SMART" id="SM00387">
    <property type="entry name" value="HATPase_c"/>
    <property type="match status" value="1"/>
</dbReference>
<dbReference type="InterPro" id="IPR036890">
    <property type="entry name" value="HATPase_C_sf"/>
</dbReference>
<dbReference type="Proteomes" id="UP000243605">
    <property type="component" value="Unassembled WGS sequence"/>
</dbReference>
<evidence type="ECO:0000259" key="14">
    <source>
        <dbReference type="PROSITE" id="PS50109"/>
    </source>
</evidence>
<keyword evidence="13" id="KW-0472">Membrane</keyword>
<dbReference type="GO" id="GO:0000155">
    <property type="term" value="F:phosphorelay sensor kinase activity"/>
    <property type="evidence" value="ECO:0007669"/>
    <property type="project" value="InterPro"/>
</dbReference>
<dbReference type="PROSITE" id="PS50109">
    <property type="entry name" value="HIS_KIN"/>
    <property type="match status" value="1"/>
</dbReference>
<dbReference type="PRINTS" id="PR01780">
    <property type="entry name" value="LANTIREGPROT"/>
</dbReference>
<keyword evidence="6" id="KW-0808">Transferase</keyword>
<gene>
    <name evidence="15" type="ORF">SAMN05192557_0241</name>
</gene>
<evidence type="ECO:0000256" key="10">
    <source>
        <dbReference type="ARBA" id="ARBA00022840"/>
    </source>
</evidence>
<dbReference type="PANTHER" id="PTHR45528">
    <property type="entry name" value="SENSOR HISTIDINE KINASE CPXA"/>
    <property type="match status" value="1"/>
</dbReference>
<accession>A0A662Z410</accession>